<sequence>MKQNKPVKSIIQTPIILLLFLCFLGIETIAQDNDSIVPINNPKRFLRKIDISEVTHNGIRIWQDDFSGHWVGLDFGFNMLINEDYSGYQSEFMENDVFRSNSAYINFLQQSISLQKNKNTIGLVTGLGLHLQSYRWMIKPLLFKIPAM</sequence>
<keyword evidence="2" id="KW-1185">Reference proteome</keyword>
<dbReference type="RefSeq" id="WP_163348829.1">
    <property type="nucleotide sequence ID" value="NZ_CP048409.1"/>
</dbReference>
<dbReference type="EMBL" id="CP048409">
    <property type="protein sequence ID" value="QIA09860.1"/>
    <property type="molecule type" value="Genomic_DNA"/>
</dbReference>
<organism evidence="1 2">
    <name type="scientific">Draconibacterium halophilum</name>
    <dbReference type="NCBI Taxonomy" id="2706887"/>
    <lineage>
        <taxon>Bacteria</taxon>
        <taxon>Pseudomonadati</taxon>
        <taxon>Bacteroidota</taxon>
        <taxon>Bacteroidia</taxon>
        <taxon>Marinilabiliales</taxon>
        <taxon>Prolixibacteraceae</taxon>
        <taxon>Draconibacterium</taxon>
    </lineage>
</organism>
<proteinExistence type="predicted"/>
<protein>
    <submittedName>
        <fullName evidence="1">Uncharacterized protein</fullName>
    </submittedName>
</protein>
<name>A0A6C0RHE8_9BACT</name>
<dbReference type="Proteomes" id="UP000474630">
    <property type="component" value="Chromosome"/>
</dbReference>
<accession>A0A6C0RHE8</accession>
<gene>
    <name evidence="1" type="ORF">G0Q07_20105</name>
</gene>
<dbReference type="AlphaFoldDB" id="A0A6C0RHE8"/>
<evidence type="ECO:0000313" key="2">
    <source>
        <dbReference type="Proteomes" id="UP000474630"/>
    </source>
</evidence>
<reference evidence="1 2" key="1">
    <citation type="submission" date="2020-02" db="EMBL/GenBank/DDBJ databases">
        <title>Genome sequencing for Draconibacterium sp. strain M1.</title>
        <authorList>
            <person name="Park S.-J."/>
        </authorList>
    </citation>
    <scope>NUCLEOTIDE SEQUENCE [LARGE SCALE GENOMIC DNA]</scope>
    <source>
        <strain evidence="1 2">M1</strain>
    </source>
</reference>
<evidence type="ECO:0000313" key="1">
    <source>
        <dbReference type="EMBL" id="QIA09860.1"/>
    </source>
</evidence>
<dbReference type="KEGG" id="drc:G0Q07_20105"/>